<organism evidence="2 3">
    <name type="scientific">Methylobacterium crusticola</name>
    <dbReference type="NCBI Taxonomy" id="1697972"/>
    <lineage>
        <taxon>Bacteria</taxon>
        <taxon>Pseudomonadati</taxon>
        <taxon>Pseudomonadota</taxon>
        <taxon>Alphaproteobacteria</taxon>
        <taxon>Hyphomicrobiales</taxon>
        <taxon>Methylobacteriaceae</taxon>
        <taxon>Methylobacterium</taxon>
    </lineage>
</organism>
<feature type="compositionally biased region" description="Basic and acidic residues" evidence="1">
    <location>
        <begin position="93"/>
        <end position="102"/>
    </location>
</feature>
<evidence type="ECO:0000313" key="3">
    <source>
        <dbReference type="Proteomes" id="UP001055167"/>
    </source>
</evidence>
<evidence type="ECO:0000313" key="2">
    <source>
        <dbReference type="EMBL" id="GJD52754.1"/>
    </source>
</evidence>
<comment type="caution">
    <text evidence="2">The sequence shown here is derived from an EMBL/GenBank/DDBJ whole genome shotgun (WGS) entry which is preliminary data.</text>
</comment>
<name>A0ABQ4R692_9HYPH</name>
<proteinExistence type="predicted"/>
<sequence length="102" mass="10203">MSGSRRGAPSVVRALLRTTSVPPRTDRANASAARLAAGATGPGPAASRLRRIVAAAPARRHPPAPPGSRPFSSTSPGATPGSDRCAGGPRGHPARDAGPKVR</sequence>
<dbReference type="EMBL" id="BPQH01000021">
    <property type="protein sequence ID" value="GJD52754.1"/>
    <property type="molecule type" value="Genomic_DNA"/>
</dbReference>
<protein>
    <submittedName>
        <fullName evidence="2">Uncharacterized protein</fullName>
    </submittedName>
</protein>
<accession>A0ABQ4R692</accession>
<gene>
    <name evidence="2" type="ORF">OPKNFCMD_5521</name>
</gene>
<reference evidence="2" key="2">
    <citation type="submission" date="2021-08" db="EMBL/GenBank/DDBJ databases">
        <authorList>
            <person name="Tani A."/>
            <person name="Ola A."/>
            <person name="Ogura Y."/>
            <person name="Katsura K."/>
            <person name="Hayashi T."/>
        </authorList>
    </citation>
    <scope>NUCLEOTIDE SEQUENCE</scope>
    <source>
        <strain evidence="2">KCTC 52305</strain>
    </source>
</reference>
<feature type="compositionally biased region" description="Low complexity" evidence="1">
    <location>
        <begin position="28"/>
        <end position="57"/>
    </location>
</feature>
<keyword evidence="3" id="KW-1185">Reference proteome</keyword>
<feature type="region of interest" description="Disordered" evidence="1">
    <location>
        <begin position="1"/>
        <end position="102"/>
    </location>
</feature>
<reference evidence="2" key="1">
    <citation type="journal article" date="2021" name="Front. Microbiol.">
        <title>Comprehensive Comparative Genomics and Phenotyping of Methylobacterium Species.</title>
        <authorList>
            <person name="Alessa O."/>
            <person name="Ogura Y."/>
            <person name="Fujitani Y."/>
            <person name="Takami H."/>
            <person name="Hayashi T."/>
            <person name="Sahin N."/>
            <person name="Tani A."/>
        </authorList>
    </citation>
    <scope>NUCLEOTIDE SEQUENCE</scope>
    <source>
        <strain evidence="2">KCTC 52305</strain>
    </source>
</reference>
<evidence type="ECO:0000256" key="1">
    <source>
        <dbReference type="SAM" id="MobiDB-lite"/>
    </source>
</evidence>
<dbReference type="Proteomes" id="UP001055167">
    <property type="component" value="Unassembled WGS sequence"/>
</dbReference>